<proteinExistence type="predicted"/>
<feature type="compositionally biased region" description="Low complexity" evidence="1">
    <location>
        <begin position="44"/>
        <end position="58"/>
    </location>
</feature>
<gene>
    <name evidence="4" type="ORF">ACFO9K_11915</name>
</gene>
<feature type="region of interest" description="Disordered" evidence="1">
    <location>
        <begin position="29"/>
        <end position="63"/>
    </location>
</feature>
<dbReference type="EMBL" id="JBHSHT010000001">
    <property type="protein sequence ID" value="MFC4824964.1"/>
    <property type="molecule type" value="Genomic_DNA"/>
</dbReference>
<dbReference type="AlphaFoldDB" id="A0ABD5Q2N7"/>
<reference evidence="4 5" key="1">
    <citation type="journal article" date="2019" name="Int. J. Syst. Evol. Microbiol.">
        <title>The Global Catalogue of Microorganisms (GCM) 10K type strain sequencing project: providing services to taxonomists for standard genome sequencing and annotation.</title>
        <authorList>
            <consortium name="The Broad Institute Genomics Platform"/>
            <consortium name="The Broad Institute Genome Sequencing Center for Infectious Disease"/>
            <person name="Wu L."/>
            <person name="Ma J."/>
        </authorList>
    </citation>
    <scope>NUCLEOTIDE SEQUENCE [LARGE SCALE GENOMIC DNA]</scope>
    <source>
        <strain evidence="4 5">XZYJ18</strain>
    </source>
</reference>
<organism evidence="4 5">
    <name type="scientific">Halorussus aquaticus</name>
    <dbReference type="NCBI Taxonomy" id="2953748"/>
    <lineage>
        <taxon>Archaea</taxon>
        <taxon>Methanobacteriati</taxon>
        <taxon>Methanobacteriota</taxon>
        <taxon>Stenosarchaea group</taxon>
        <taxon>Halobacteria</taxon>
        <taxon>Halobacteriales</taxon>
        <taxon>Haladaptataceae</taxon>
        <taxon>Halorussus</taxon>
    </lineage>
</organism>
<dbReference type="Proteomes" id="UP001595945">
    <property type="component" value="Unassembled WGS sequence"/>
</dbReference>
<dbReference type="RefSeq" id="WP_254269327.1">
    <property type="nucleotide sequence ID" value="NZ_CP100400.1"/>
</dbReference>
<keyword evidence="2" id="KW-0812">Transmembrane</keyword>
<feature type="transmembrane region" description="Helical" evidence="2">
    <location>
        <begin position="336"/>
        <end position="361"/>
    </location>
</feature>
<protein>
    <submittedName>
        <fullName evidence="4">BGTF surface domain-containing protein</fullName>
    </submittedName>
</protein>
<name>A0ABD5Q2N7_9EURY</name>
<keyword evidence="2" id="KW-0472">Membrane</keyword>
<evidence type="ECO:0000259" key="3">
    <source>
        <dbReference type="Pfam" id="PF25162"/>
    </source>
</evidence>
<comment type="caution">
    <text evidence="4">The sequence shown here is derived from an EMBL/GenBank/DDBJ whole genome shotgun (WGS) entry which is preliminary data.</text>
</comment>
<feature type="domain" description="DUF7827" evidence="3">
    <location>
        <begin position="185"/>
        <end position="275"/>
    </location>
</feature>
<evidence type="ECO:0000256" key="2">
    <source>
        <dbReference type="SAM" id="Phobius"/>
    </source>
</evidence>
<sequence>MTGRSARLLTAAVVSLLVATSGTAAFASGTASVSPSADQLSSGALPDAAATAPTPEATGPVDGNGTTIVTDGEELVLDVAPNQTIRGETRLEPGTELHLNVEGDTFLKSQRTTVTDRGTFNATFDMSDVGEQNVEIRVYRDETVLAETAGRVTCSGGCETEATDSDGGNLDSGDGPAVQAITEVNQNRTASIKVLFGEAETVTISIGGPDVNYVVNGTVTDRDGDGHATVLFHTNRAGTDAPTLGVVDDGGTRVVETSAETSLDSPLAPASYDVRLFAGPNASGDAAAVGTVIVFEEATESDGQAGASTSTTSTTLGTVAGDDANGSETGDSGDQFLGGVGMIAAGGVLAVVGIGVVLGLFRN</sequence>
<dbReference type="NCBIfam" id="NF045517">
    <property type="entry name" value="halo_surf_dom"/>
    <property type="match status" value="1"/>
</dbReference>
<dbReference type="InterPro" id="IPR057149">
    <property type="entry name" value="DUF7827"/>
</dbReference>
<dbReference type="GeneID" id="73044333"/>
<feature type="region of interest" description="Disordered" evidence="1">
    <location>
        <begin position="300"/>
        <end position="330"/>
    </location>
</feature>
<keyword evidence="5" id="KW-1185">Reference proteome</keyword>
<evidence type="ECO:0000313" key="5">
    <source>
        <dbReference type="Proteomes" id="UP001595945"/>
    </source>
</evidence>
<dbReference type="Pfam" id="PF25162">
    <property type="entry name" value="DUF7827"/>
    <property type="match status" value="1"/>
</dbReference>
<accession>A0ABD5Q2N7</accession>
<evidence type="ECO:0000313" key="4">
    <source>
        <dbReference type="EMBL" id="MFC4824964.1"/>
    </source>
</evidence>
<keyword evidence="2" id="KW-1133">Transmembrane helix</keyword>
<feature type="compositionally biased region" description="Low complexity" evidence="1">
    <location>
        <begin position="305"/>
        <end position="321"/>
    </location>
</feature>
<evidence type="ECO:0000256" key="1">
    <source>
        <dbReference type="SAM" id="MobiDB-lite"/>
    </source>
</evidence>